<proteinExistence type="predicted"/>
<keyword evidence="6" id="KW-1185">Reference proteome</keyword>
<evidence type="ECO:0000259" key="4">
    <source>
        <dbReference type="Pfam" id="PF00440"/>
    </source>
</evidence>
<dbReference type="PANTHER" id="PTHR30055:SF234">
    <property type="entry name" value="HTH-TYPE TRANSCRIPTIONAL REGULATOR BETI"/>
    <property type="match status" value="1"/>
</dbReference>
<evidence type="ECO:0000256" key="2">
    <source>
        <dbReference type="ARBA" id="ARBA00023125"/>
    </source>
</evidence>
<keyword evidence="2" id="KW-0238">DNA-binding</keyword>
<dbReference type="EMBL" id="CAKLPX010000001">
    <property type="protein sequence ID" value="CAH0991125.1"/>
    <property type="molecule type" value="Genomic_DNA"/>
</dbReference>
<feature type="domain" description="HTH tetR-type" evidence="4">
    <location>
        <begin position="22"/>
        <end position="66"/>
    </location>
</feature>
<sequence length="231" mass="25901">MPDAPAPTAASTERLNRRDLLMRTAERLFATKGIDAVSLNEINKAAGQRNTSALHYHFGSKDALVETIIYHHYDAIGEEINRRLDRFEQLSDEQQTPRRLLQAMITPFADQLDSERGNYYLSIVSQVFMRSTDMILNGHPAIEGTARRRIYQLFQQTMQPLPKEIFAARQVLYASLTFHSLANFSMIGQHDNDAPLGGKALFVNNLLDSLEAVINNQPSSETLAAIANGKI</sequence>
<dbReference type="InterPro" id="IPR001647">
    <property type="entry name" value="HTH_TetR"/>
</dbReference>
<protein>
    <recommendedName>
        <fullName evidence="4">HTH tetR-type domain-containing protein</fullName>
    </recommendedName>
</protein>
<dbReference type="InterPro" id="IPR009057">
    <property type="entry name" value="Homeodomain-like_sf"/>
</dbReference>
<evidence type="ECO:0000256" key="3">
    <source>
        <dbReference type="ARBA" id="ARBA00023163"/>
    </source>
</evidence>
<dbReference type="Pfam" id="PF00440">
    <property type="entry name" value="TetR_N"/>
    <property type="match status" value="1"/>
</dbReference>
<keyword evidence="1" id="KW-0805">Transcription regulation</keyword>
<dbReference type="PANTHER" id="PTHR30055">
    <property type="entry name" value="HTH-TYPE TRANSCRIPTIONAL REGULATOR RUTR"/>
    <property type="match status" value="1"/>
</dbReference>
<accession>A0ABM9AD71</accession>
<dbReference type="Gene3D" id="1.10.357.10">
    <property type="entry name" value="Tetracycline Repressor, domain 2"/>
    <property type="match status" value="1"/>
</dbReference>
<dbReference type="SUPFAM" id="SSF46689">
    <property type="entry name" value="Homeodomain-like"/>
    <property type="match status" value="1"/>
</dbReference>
<keyword evidence="3" id="KW-0804">Transcription</keyword>
<name>A0ABM9AD71_9GAMM</name>
<organism evidence="5 6">
    <name type="scientific">Sinobacterium norvegicum</name>
    <dbReference type="NCBI Taxonomy" id="1641715"/>
    <lineage>
        <taxon>Bacteria</taxon>
        <taxon>Pseudomonadati</taxon>
        <taxon>Pseudomonadota</taxon>
        <taxon>Gammaproteobacteria</taxon>
        <taxon>Cellvibrionales</taxon>
        <taxon>Spongiibacteraceae</taxon>
        <taxon>Sinobacterium</taxon>
    </lineage>
</organism>
<comment type="caution">
    <text evidence="5">The sequence shown here is derived from an EMBL/GenBank/DDBJ whole genome shotgun (WGS) entry which is preliminary data.</text>
</comment>
<evidence type="ECO:0000313" key="6">
    <source>
        <dbReference type="Proteomes" id="UP000838100"/>
    </source>
</evidence>
<evidence type="ECO:0000313" key="5">
    <source>
        <dbReference type="EMBL" id="CAH0991125.1"/>
    </source>
</evidence>
<gene>
    <name evidence="5" type="ORF">SIN8267_01226</name>
</gene>
<reference evidence="5" key="1">
    <citation type="submission" date="2021-12" db="EMBL/GenBank/DDBJ databases">
        <authorList>
            <person name="Rodrigo-Torres L."/>
            <person name="Arahal R. D."/>
            <person name="Lucena T."/>
        </authorList>
    </citation>
    <scope>NUCLEOTIDE SEQUENCE</scope>
    <source>
        <strain evidence="5">CECT 8267</strain>
    </source>
</reference>
<dbReference type="Proteomes" id="UP000838100">
    <property type="component" value="Unassembled WGS sequence"/>
</dbReference>
<evidence type="ECO:0000256" key="1">
    <source>
        <dbReference type="ARBA" id="ARBA00023015"/>
    </source>
</evidence>
<dbReference type="InterPro" id="IPR050109">
    <property type="entry name" value="HTH-type_TetR-like_transc_reg"/>
</dbReference>